<evidence type="ECO:0000313" key="1">
    <source>
        <dbReference type="EMBL" id="PND37315.1"/>
    </source>
</evidence>
<comment type="caution">
    <text evidence="1">The sequence shown here is derived from an EMBL/GenBank/DDBJ whole genome shotgun (WGS) entry which is preliminary data.</text>
</comment>
<evidence type="ECO:0000313" key="2">
    <source>
        <dbReference type="Proteomes" id="UP000235916"/>
    </source>
</evidence>
<dbReference type="AlphaFoldDB" id="A0A2N8KV29"/>
<evidence type="ECO:0008006" key="3">
    <source>
        <dbReference type="Google" id="ProtNLM"/>
    </source>
</evidence>
<keyword evidence="2" id="KW-1185">Reference proteome</keyword>
<organism evidence="1 2">
    <name type="scientific">Kinneretia aquatilis</name>
    <dbReference type="NCBI Taxonomy" id="2070761"/>
    <lineage>
        <taxon>Bacteria</taxon>
        <taxon>Pseudomonadati</taxon>
        <taxon>Pseudomonadota</taxon>
        <taxon>Betaproteobacteria</taxon>
        <taxon>Burkholderiales</taxon>
        <taxon>Sphaerotilaceae</taxon>
        <taxon>Roseateles</taxon>
    </lineage>
</organism>
<proteinExistence type="predicted"/>
<dbReference type="Proteomes" id="UP000235916">
    <property type="component" value="Unassembled WGS sequence"/>
</dbReference>
<accession>A0A2N8KV29</accession>
<name>A0A2N8KV29_9BURK</name>
<reference evidence="1 2" key="1">
    <citation type="submission" date="2018-01" db="EMBL/GenBank/DDBJ databases">
        <title>Draft genome sequence of Paucibacter aquatile CR182 isolated from freshwater of the Nakdong River.</title>
        <authorList>
            <person name="Choi A."/>
            <person name="Chung E.J."/>
        </authorList>
    </citation>
    <scope>NUCLEOTIDE SEQUENCE [LARGE SCALE GENOMIC DNA]</scope>
    <source>
        <strain evidence="1 2">CR182</strain>
    </source>
</reference>
<gene>
    <name evidence="1" type="ORF">C1O66_07075</name>
</gene>
<dbReference type="RefSeq" id="WP_102767234.1">
    <property type="nucleotide sequence ID" value="NZ_POSP01000003.1"/>
</dbReference>
<protein>
    <recommendedName>
        <fullName evidence="3">DUF2059 domain-containing protein</fullName>
    </recommendedName>
</protein>
<dbReference type="EMBL" id="POSP01000003">
    <property type="protein sequence ID" value="PND37315.1"/>
    <property type="molecule type" value="Genomic_DNA"/>
</dbReference>
<sequence length="321" mass="34740">MIRHFRQALAGIPFATDVTHAHGLQAPRSGLLLGLSLALSLLAPSSALAGERSETAIALQLWTVTQAVAEVRALHARPGTGAEAAICLKALDPDNFRAFAGELASQAYKPEELRGLDRFLGTTLGQRALQLQLAELRQTMSPPRPGQAAVPAPVIAFTQAEQRALSAWPRELVLLRHGLNRQKSVQTQLQEHVLTRIQACNAAAQASARDAEAMQTLRQTHAQSHPNLLNAFQCLARQHPEPDAQQAVQAARQAYLDLHQQIEQVSQARLLKPGLEALSQAYAQIPRGALSSSDTAPCENLGLQIEALRQDIERPSDSPAR</sequence>